<dbReference type="Proteomes" id="UP000053201">
    <property type="component" value="Unassembled WGS sequence"/>
</dbReference>
<feature type="region of interest" description="Disordered" evidence="5">
    <location>
        <begin position="210"/>
        <end position="236"/>
    </location>
</feature>
<dbReference type="STRING" id="645134.A0A0L0HTD1"/>
<dbReference type="PANTHER" id="PTHR23359">
    <property type="entry name" value="NUCLEOTIDE KINASE"/>
    <property type="match status" value="1"/>
</dbReference>
<dbReference type="VEuPathDB" id="FungiDB:SPPG_01590"/>
<comment type="similarity">
    <text evidence="4">Belongs to the adenylate kinase family.</text>
</comment>
<evidence type="ECO:0000256" key="5">
    <source>
        <dbReference type="SAM" id="MobiDB-lite"/>
    </source>
</evidence>
<dbReference type="PRINTS" id="PR00094">
    <property type="entry name" value="ADENYLTKNASE"/>
</dbReference>
<sequence>MRRHTFTNSHTSERADWVHRFRTGRWPPRMTTTSAPLPSPKCQQGLNGLPPIVLVLGGPGSGKGTQCVQLANEFGFAHLSTGDLLRKEVELGTKIGREVATLLASGELVSDEIVMAVLRNAVQKLPRGTKGVLVDGFPRSLEQAKLFNKAVGSPHLVLYFHCPQSVLRRRMAHRGRLDDNLDAIAHRLHVHDTETPAVLSYFSKSSSTARLHRSSSPESMSRNTPSQQARQFASLSRRQQRIIRIPATPPADVVYRMVRTHFLPGGSFEQGRALNFLPIYNSPKPIPTPVSTTLTENIIKSLTKWRRAIQTHPTTTATTAPIGRPVPTYTHASPLRRPVLIPKPCGTERPHTLNPRLRMGQTLTIPFYLNLLHVSSARTLMRRMMI</sequence>
<dbReference type="CDD" id="cd01428">
    <property type="entry name" value="ADK"/>
    <property type="match status" value="1"/>
</dbReference>
<reference evidence="6 7" key="1">
    <citation type="submission" date="2009-08" db="EMBL/GenBank/DDBJ databases">
        <title>The Genome Sequence of Spizellomyces punctatus strain DAOM BR117.</title>
        <authorList>
            <consortium name="The Broad Institute Genome Sequencing Platform"/>
            <person name="Russ C."/>
            <person name="Cuomo C."/>
            <person name="Shea T."/>
            <person name="Young S.K."/>
            <person name="Zeng Q."/>
            <person name="Koehrsen M."/>
            <person name="Haas B."/>
            <person name="Borodovsky M."/>
            <person name="Guigo R."/>
            <person name="Alvarado L."/>
            <person name="Berlin A."/>
            <person name="Bochicchio J."/>
            <person name="Borenstein D."/>
            <person name="Chapman S."/>
            <person name="Chen Z."/>
            <person name="Engels R."/>
            <person name="Freedman E."/>
            <person name="Gellesch M."/>
            <person name="Goldberg J."/>
            <person name="Griggs A."/>
            <person name="Gujja S."/>
            <person name="Heiman D."/>
            <person name="Hepburn T."/>
            <person name="Howarth C."/>
            <person name="Jen D."/>
            <person name="Larson L."/>
            <person name="Lewis B."/>
            <person name="Mehta T."/>
            <person name="Park D."/>
            <person name="Pearson M."/>
            <person name="Roberts A."/>
            <person name="Saif S."/>
            <person name="Shenoy N."/>
            <person name="Sisk P."/>
            <person name="Stolte C."/>
            <person name="Sykes S."/>
            <person name="Thomson T."/>
            <person name="Walk T."/>
            <person name="White J."/>
            <person name="Yandava C."/>
            <person name="Burger G."/>
            <person name="Gray M.W."/>
            <person name="Holland P.W.H."/>
            <person name="King N."/>
            <person name="Lang F.B.F."/>
            <person name="Roger A.J."/>
            <person name="Ruiz-Trillo I."/>
            <person name="Lander E."/>
            <person name="Nusbaum C."/>
        </authorList>
    </citation>
    <scope>NUCLEOTIDE SEQUENCE [LARGE SCALE GENOMIC DNA]</scope>
    <source>
        <strain evidence="6 7">DAOM BR117</strain>
    </source>
</reference>
<evidence type="ECO:0000256" key="1">
    <source>
        <dbReference type="ARBA" id="ARBA00022679"/>
    </source>
</evidence>
<dbReference type="SUPFAM" id="SSF52540">
    <property type="entry name" value="P-loop containing nucleoside triphosphate hydrolases"/>
    <property type="match status" value="1"/>
</dbReference>
<feature type="compositionally biased region" description="Polar residues" evidence="5">
    <location>
        <begin position="217"/>
        <end position="236"/>
    </location>
</feature>
<dbReference type="RefSeq" id="XP_016612194.1">
    <property type="nucleotide sequence ID" value="XM_016749907.1"/>
</dbReference>
<proteinExistence type="inferred from homology"/>
<dbReference type="InParanoid" id="A0A0L0HTD1"/>
<dbReference type="InterPro" id="IPR027417">
    <property type="entry name" value="P-loop_NTPase"/>
</dbReference>
<accession>A0A0L0HTD1</accession>
<keyword evidence="3 4" id="KW-0418">Kinase</keyword>
<dbReference type="EMBL" id="KQ257451">
    <property type="protein sequence ID" value="KND04155.1"/>
    <property type="molecule type" value="Genomic_DNA"/>
</dbReference>
<gene>
    <name evidence="6" type="ORF">SPPG_01590</name>
</gene>
<dbReference type="GO" id="GO:0005524">
    <property type="term" value="F:ATP binding"/>
    <property type="evidence" value="ECO:0007669"/>
    <property type="project" value="InterPro"/>
</dbReference>
<dbReference type="PROSITE" id="PS00113">
    <property type="entry name" value="ADENYLATE_KINASE"/>
    <property type="match status" value="1"/>
</dbReference>
<organism evidence="6 7">
    <name type="scientific">Spizellomyces punctatus (strain DAOM BR117)</name>
    <dbReference type="NCBI Taxonomy" id="645134"/>
    <lineage>
        <taxon>Eukaryota</taxon>
        <taxon>Fungi</taxon>
        <taxon>Fungi incertae sedis</taxon>
        <taxon>Chytridiomycota</taxon>
        <taxon>Chytridiomycota incertae sedis</taxon>
        <taxon>Chytridiomycetes</taxon>
        <taxon>Spizellomycetales</taxon>
        <taxon>Spizellomycetaceae</taxon>
        <taxon>Spizellomyces</taxon>
    </lineage>
</organism>
<dbReference type="AlphaFoldDB" id="A0A0L0HTD1"/>
<keyword evidence="2" id="KW-0547">Nucleotide-binding</keyword>
<evidence type="ECO:0000256" key="4">
    <source>
        <dbReference type="RuleBase" id="RU003330"/>
    </source>
</evidence>
<dbReference type="GO" id="GO:0006139">
    <property type="term" value="P:nucleobase-containing compound metabolic process"/>
    <property type="evidence" value="ECO:0007669"/>
    <property type="project" value="InterPro"/>
</dbReference>
<dbReference type="OrthoDB" id="442176at2759"/>
<dbReference type="InterPro" id="IPR033690">
    <property type="entry name" value="Adenylat_kinase_CS"/>
</dbReference>
<dbReference type="InterPro" id="IPR000850">
    <property type="entry name" value="Adenylat/UMP-CMP_kin"/>
</dbReference>
<dbReference type="eggNOG" id="KOG3079">
    <property type="taxonomic scope" value="Eukaryota"/>
</dbReference>
<name>A0A0L0HTD1_SPIPD</name>
<evidence type="ECO:0000313" key="6">
    <source>
        <dbReference type="EMBL" id="KND04155.1"/>
    </source>
</evidence>
<dbReference type="Gene3D" id="3.40.50.300">
    <property type="entry name" value="P-loop containing nucleotide triphosphate hydrolases"/>
    <property type="match status" value="1"/>
</dbReference>
<evidence type="ECO:0000256" key="2">
    <source>
        <dbReference type="ARBA" id="ARBA00022741"/>
    </source>
</evidence>
<dbReference type="Pfam" id="PF00406">
    <property type="entry name" value="ADK"/>
    <property type="match status" value="1"/>
</dbReference>
<dbReference type="GeneID" id="27685242"/>
<dbReference type="GO" id="GO:0019205">
    <property type="term" value="F:nucleobase-containing compound kinase activity"/>
    <property type="evidence" value="ECO:0007669"/>
    <property type="project" value="InterPro"/>
</dbReference>
<evidence type="ECO:0000256" key="3">
    <source>
        <dbReference type="ARBA" id="ARBA00022777"/>
    </source>
</evidence>
<evidence type="ECO:0008006" key="8">
    <source>
        <dbReference type="Google" id="ProtNLM"/>
    </source>
</evidence>
<keyword evidence="7" id="KW-1185">Reference proteome</keyword>
<keyword evidence="1 4" id="KW-0808">Transferase</keyword>
<evidence type="ECO:0000313" key="7">
    <source>
        <dbReference type="Proteomes" id="UP000053201"/>
    </source>
</evidence>
<protein>
    <recommendedName>
        <fullName evidence="8">Adenylate kinase</fullName>
    </recommendedName>
</protein>
<dbReference type="HAMAP" id="MF_00235">
    <property type="entry name" value="Adenylate_kinase_Adk"/>
    <property type="match status" value="1"/>
</dbReference>